<dbReference type="AlphaFoldDB" id="A0A6B0V2B1"/>
<keyword evidence="1" id="KW-0472">Membrane</keyword>
<dbReference type="EMBL" id="GIFC01013778">
    <property type="protein sequence ID" value="MXU95861.1"/>
    <property type="molecule type" value="Transcribed_RNA"/>
</dbReference>
<evidence type="ECO:0000313" key="2">
    <source>
        <dbReference type="EMBL" id="MXU95861.1"/>
    </source>
</evidence>
<name>A0A6B0V2B1_IXORI</name>
<proteinExistence type="predicted"/>
<keyword evidence="1" id="KW-1133">Transmembrane helix</keyword>
<evidence type="ECO:0000256" key="1">
    <source>
        <dbReference type="SAM" id="Phobius"/>
    </source>
</evidence>
<keyword evidence="1" id="KW-0812">Transmembrane</keyword>
<reference evidence="2" key="1">
    <citation type="submission" date="2019-12" db="EMBL/GenBank/DDBJ databases">
        <title>An insight into the sialome of adult female Ixodes ricinus ticks feeding for 6 days.</title>
        <authorList>
            <person name="Perner J."/>
            <person name="Ribeiro J.M.C."/>
        </authorList>
    </citation>
    <scope>NUCLEOTIDE SEQUENCE</scope>
    <source>
        <strain evidence="2">Semi-engorged</strain>
        <tissue evidence="2">Salivary glands</tissue>
    </source>
</reference>
<accession>A0A6B0V2B1</accession>
<sequence>MRVFVKNDVGRTWIAPLLHVASVTKVALAYAVVAAASLNWPSFERHSHDRTVLYCMLVPPPQIRAKLRSCSYIFRFDRISVILRLIAVSEISEHQEHLAATSPFKIWTLELEAFKIGKLVSPPFVTLIIQAGKQCSLPCCIRNCASTKRVLPRTTWSSDERFLRSSVESRETPWTITLGSVVEDQGLDCVRAVHHHQ</sequence>
<protein>
    <submittedName>
        <fullName evidence="2">Uncharacterized protein</fullName>
    </submittedName>
</protein>
<feature type="transmembrane region" description="Helical" evidence="1">
    <location>
        <begin position="20"/>
        <end position="40"/>
    </location>
</feature>
<organism evidence="2">
    <name type="scientific">Ixodes ricinus</name>
    <name type="common">Common tick</name>
    <name type="synonym">Acarus ricinus</name>
    <dbReference type="NCBI Taxonomy" id="34613"/>
    <lineage>
        <taxon>Eukaryota</taxon>
        <taxon>Metazoa</taxon>
        <taxon>Ecdysozoa</taxon>
        <taxon>Arthropoda</taxon>
        <taxon>Chelicerata</taxon>
        <taxon>Arachnida</taxon>
        <taxon>Acari</taxon>
        <taxon>Parasitiformes</taxon>
        <taxon>Ixodida</taxon>
        <taxon>Ixodoidea</taxon>
        <taxon>Ixodidae</taxon>
        <taxon>Ixodinae</taxon>
        <taxon>Ixodes</taxon>
    </lineage>
</organism>